<evidence type="ECO:0000256" key="4">
    <source>
        <dbReference type="ARBA" id="ARBA00011245"/>
    </source>
</evidence>
<dbReference type="PANTHER" id="PTHR22993:SF9">
    <property type="entry name" value="FORMAMIDOPYRIMIDINE-DNA GLYCOSYLASE"/>
    <property type="match status" value="1"/>
</dbReference>
<dbReference type="EMBL" id="VHHP01000002">
    <property type="protein sequence ID" value="TPR54276.1"/>
    <property type="molecule type" value="Genomic_DNA"/>
</dbReference>
<keyword evidence="9" id="KW-0862">Zinc</keyword>
<evidence type="ECO:0000259" key="17">
    <source>
        <dbReference type="PROSITE" id="PS51066"/>
    </source>
</evidence>
<dbReference type="Gene3D" id="3.20.190.10">
    <property type="entry name" value="MutM-like, N-terminal"/>
    <property type="match status" value="1"/>
</dbReference>
<comment type="catalytic activity">
    <reaction evidence="1">
        <text>Hydrolysis of DNA containing ring-opened 7-methylguanine residues, releasing 2,6-diamino-4-hydroxy-5-(N-methyl)formamidopyrimidine.</text>
        <dbReference type="EC" id="3.2.2.23"/>
    </reaction>
</comment>
<dbReference type="InterPro" id="IPR010663">
    <property type="entry name" value="Znf_FPG/IleRS"/>
</dbReference>
<keyword evidence="12" id="KW-0456">Lyase</keyword>
<dbReference type="Pfam" id="PF01149">
    <property type="entry name" value="Fapy_DNA_glyco"/>
    <property type="match status" value="1"/>
</dbReference>
<dbReference type="Proteomes" id="UP000316851">
    <property type="component" value="Unassembled WGS sequence"/>
</dbReference>
<keyword evidence="6" id="KW-0227">DNA damage</keyword>
<comment type="similarity">
    <text evidence="3">Belongs to the FPG family.</text>
</comment>
<dbReference type="Pfam" id="PF06831">
    <property type="entry name" value="H2TH"/>
    <property type="match status" value="1"/>
</dbReference>
<dbReference type="InterPro" id="IPR015886">
    <property type="entry name" value="H2TH_FPG"/>
</dbReference>
<evidence type="ECO:0000313" key="19">
    <source>
        <dbReference type="EMBL" id="TPR54276.1"/>
    </source>
</evidence>
<feature type="domain" description="Formamidopyrimidine-DNA glycosylase catalytic" evidence="18">
    <location>
        <begin position="2"/>
        <end position="115"/>
    </location>
</feature>
<accession>A0ABY2Z4E2</accession>
<keyword evidence="11" id="KW-0234">DNA repair</keyword>
<dbReference type="GO" id="GO:0008534">
    <property type="term" value="F:oxidized purine nucleobase lesion DNA N-glycosylase activity"/>
    <property type="evidence" value="ECO:0007669"/>
    <property type="project" value="UniProtKB-EC"/>
</dbReference>
<dbReference type="PROSITE" id="PS51066">
    <property type="entry name" value="ZF_FPG_2"/>
    <property type="match status" value="1"/>
</dbReference>
<dbReference type="Pfam" id="PF06827">
    <property type="entry name" value="zf-FPG_IleRS"/>
    <property type="match status" value="1"/>
</dbReference>
<keyword evidence="5" id="KW-0479">Metal-binding</keyword>
<dbReference type="InterPro" id="IPR035937">
    <property type="entry name" value="FPG_N"/>
</dbReference>
<comment type="catalytic activity">
    <reaction evidence="15">
        <text>2'-deoxyribonucleotide-(2'-deoxyribose 5'-phosphate)-2'-deoxyribonucleotide-DNA = a 3'-end 2'-deoxyribonucleotide-(2,3-dehydro-2,3-deoxyribose 5'-phosphate)-DNA + a 5'-end 5'-phospho-2'-deoxyribonucleoside-DNA + H(+)</text>
        <dbReference type="Rhea" id="RHEA:66592"/>
        <dbReference type="Rhea" id="RHEA-COMP:13180"/>
        <dbReference type="Rhea" id="RHEA-COMP:16897"/>
        <dbReference type="Rhea" id="RHEA-COMP:17067"/>
        <dbReference type="ChEBI" id="CHEBI:15378"/>
        <dbReference type="ChEBI" id="CHEBI:136412"/>
        <dbReference type="ChEBI" id="CHEBI:157695"/>
        <dbReference type="ChEBI" id="CHEBI:167181"/>
        <dbReference type="EC" id="4.2.99.18"/>
    </reaction>
</comment>
<reference evidence="19" key="1">
    <citation type="submission" date="2019-06" db="EMBL/GenBank/DDBJ databases">
        <title>Mycoplasma neophronis type strain whole genome sequence.</title>
        <authorList>
            <person name="Spergser J."/>
        </authorList>
    </citation>
    <scope>NUCLEOTIDE SEQUENCE [LARGE SCALE GENOMIC DNA]</scope>
    <source>
        <strain evidence="19">DSM 24097</strain>
    </source>
</reference>
<dbReference type="InterPro" id="IPR020629">
    <property type="entry name" value="FPG_Glyclase"/>
</dbReference>
<keyword evidence="14 19" id="KW-0326">Glycosidase</keyword>
<protein>
    <submittedName>
        <fullName evidence="19">DNA-formamidopyrimidine glycosylase</fullName>
        <ecNumber evidence="19">3.2.2.23</ecNumber>
    </submittedName>
</protein>
<keyword evidence="8 19" id="KW-0378">Hydrolase</keyword>
<evidence type="ECO:0000256" key="3">
    <source>
        <dbReference type="ARBA" id="ARBA00009409"/>
    </source>
</evidence>
<keyword evidence="13" id="KW-0511">Multifunctional enzyme</keyword>
<organism evidence="19 20">
    <name type="scientific">Metamycoplasma neophronis</name>
    <dbReference type="NCBI Taxonomy" id="872983"/>
    <lineage>
        <taxon>Bacteria</taxon>
        <taxon>Bacillati</taxon>
        <taxon>Mycoplasmatota</taxon>
        <taxon>Mycoplasmoidales</taxon>
        <taxon>Metamycoplasmataceae</taxon>
        <taxon>Metamycoplasma</taxon>
    </lineage>
</organism>
<sequence length="274" mass="31810">MPELPEVRVVCKALRQKVLHKRIKDLVILKEKLFKEKNVADFKKALLNKEILNIENRGKHIIIFLSDNIVLLSHLRMEGKYRYYDKPSPEDSHLMARFIFEDNSELHYCDSRMFGTFYLRDLDNYNKILPLSKVANEPNSVNIDEVYKKLKHSDVSIKTKLLDQEIVSGIGNIYIDEALFASKISPLTKSSSLSKEQIAKIIKNAGDIMEISFQKGGTTLFSYESLNNQEGEYQNFLKVHNDKLKECSVCHNPTKKIKVNQRGTYYCPHCQKEY</sequence>
<evidence type="ECO:0000256" key="6">
    <source>
        <dbReference type="ARBA" id="ARBA00022763"/>
    </source>
</evidence>
<evidence type="ECO:0000256" key="15">
    <source>
        <dbReference type="ARBA" id="ARBA00044632"/>
    </source>
</evidence>
<dbReference type="CDD" id="cd08966">
    <property type="entry name" value="EcFpg-like_N"/>
    <property type="match status" value="1"/>
</dbReference>
<dbReference type="PROSITE" id="PS51068">
    <property type="entry name" value="FPG_CAT"/>
    <property type="match status" value="1"/>
</dbReference>
<proteinExistence type="inferred from homology"/>
<dbReference type="RefSeq" id="WP_140914621.1">
    <property type="nucleotide sequence ID" value="NZ_VHHP01000002.1"/>
</dbReference>
<keyword evidence="10" id="KW-0238">DNA-binding</keyword>
<evidence type="ECO:0000256" key="2">
    <source>
        <dbReference type="ARBA" id="ARBA00001947"/>
    </source>
</evidence>
<dbReference type="SMART" id="SM00898">
    <property type="entry name" value="Fapy_DNA_glyco"/>
    <property type="match status" value="1"/>
</dbReference>
<evidence type="ECO:0000256" key="13">
    <source>
        <dbReference type="ARBA" id="ARBA00023268"/>
    </source>
</evidence>
<keyword evidence="20" id="KW-1185">Reference proteome</keyword>
<keyword evidence="7 16" id="KW-0863">Zinc-finger</keyword>
<gene>
    <name evidence="19" type="primary">mutM</name>
    <name evidence="19" type="ORF">FJR74_00650</name>
</gene>
<dbReference type="InterPro" id="IPR012319">
    <property type="entry name" value="FPG_cat"/>
</dbReference>
<evidence type="ECO:0000256" key="16">
    <source>
        <dbReference type="PROSITE-ProRule" id="PRU00391"/>
    </source>
</evidence>
<evidence type="ECO:0000259" key="18">
    <source>
        <dbReference type="PROSITE" id="PS51068"/>
    </source>
</evidence>
<dbReference type="SUPFAM" id="SSF46946">
    <property type="entry name" value="S13-like H2TH domain"/>
    <property type="match status" value="1"/>
</dbReference>
<evidence type="ECO:0000256" key="14">
    <source>
        <dbReference type="ARBA" id="ARBA00023295"/>
    </source>
</evidence>
<comment type="caution">
    <text evidence="19">The sequence shown here is derived from an EMBL/GenBank/DDBJ whole genome shotgun (WGS) entry which is preliminary data.</text>
</comment>
<dbReference type="SUPFAM" id="SSF81624">
    <property type="entry name" value="N-terminal domain of MutM-like DNA repair proteins"/>
    <property type="match status" value="1"/>
</dbReference>
<comment type="subunit">
    <text evidence="4">Monomer.</text>
</comment>
<dbReference type="SMART" id="SM01232">
    <property type="entry name" value="H2TH"/>
    <property type="match status" value="1"/>
</dbReference>
<evidence type="ECO:0000313" key="20">
    <source>
        <dbReference type="Proteomes" id="UP000316851"/>
    </source>
</evidence>
<dbReference type="PANTHER" id="PTHR22993">
    <property type="entry name" value="FORMAMIDOPYRIMIDINE-DNA GLYCOSYLASE"/>
    <property type="match status" value="1"/>
</dbReference>
<evidence type="ECO:0000256" key="9">
    <source>
        <dbReference type="ARBA" id="ARBA00022833"/>
    </source>
</evidence>
<dbReference type="InterPro" id="IPR010979">
    <property type="entry name" value="Ribosomal_uS13-like_H2TH"/>
</dbReference>
<dbReference type="SUPFAM" id="SSF57716">
    <property type="entry name" value="Glucocorticoid receptor-like (DNA-binding domain)"/>
    <property type="match status" value="1"/>
</dbReference>
<dbReference type="EC" id="3.2.2.23" evidence="19"/>
<evidence type="ECO:0000256" key="7">
    <source>
        <dbReference type="ARBA" id="ARBA00022771"/>
    </source>
</evidence>
<dbReference type="NCBIfam" id="NF002211">
    <property type="entry name" value="PRK01103.1"/>
    <property type="match status" value="1"/>
</dbReference>
<dbReference type="Gene3D" id="1.10.8.50">
    <property type="match status" value="1"/>
</dbReference>
<dbReference type="NCBIfam" id="TIGR00577">
    <property type="entry name" value="fpg"/>
    <property type="match status" value="1"/>
</dbReference>
<feature type="domain" description="FPG-type" evidence="17">
    <location>
        <begin position="238"/>
        <end position="272"/>
    </location>
</feature>
<dbReference type="InterPro" id="IPR000214">
    <property type="entry name" value="Znf_DNA_glyclase/AP_lyase"/>
</dbReference>
<evidence type="ECO:0000256" key="11">
    <source>
        <dbReference type="ARBA" id="ARBA00023204"/>
    </source>
</evidence>
<evidence type="ECO:0000256" key="10">
    <source>
        <dbReference type="ARBA" id="ARBA00023125"/>
    </source>
</evidence>
<comment type="cofactor">
    <cofactor evidence="2">
        <name>Zn(2+)</name>
        <dbReference type="ChEBI" id="CHEBI:29105"/>
    </cofactor>
</comment>
<evidence type="ECO:0000256" key="12">
    <source>
        <dbReference type="ARBA" id="ARBA00023239"/>
    </source>
</evidence>
<evidence type="ECO:0000256" key="8">
    <source>
        <dbReference type="ARBA" id="ARBA00022801"/>
    </source>
</evidence>
<name>A0ABY2Z4E2_9BACT</name>
<evidence type="ECO:0000256" key="5">
    <source>
        <dbReference type="ARBA" id="ARBA00022723"/>
    </source>
</evidence>
<evidence type="ECO:0000256" key="1">
    <source>
        <dbReference type="ARBA" id="ARBA00001668"/>
    </source>
</evidence>